<proteinExistence type="predicted"/>
<feature type="domain" description="DUF1707" evidence="2">
    <location>
        <begin position="5"/>
        <end position="56"/>
    </location>
</feature>
<reference evidence="3" key="1">
    <citation type="submission" date="2015-08" db="EMBL/GenBank/DDBJ databases">
        <authorList>
            <person name="Babu N.S."/>
            <person name="Beckwith C.J."/>
            <person name="Beseler K.G."/>
            <person name="Brison A."/>
            <person name="Carone J.V."/>
            <person name="Caskin T.P."/>
            <person name="Diamond M."/>
            <person name="Durham M.E."/>
            <person name="Foxe J.M."/>
            <person name="Go M."/>
            <person name="Henderson B.A."/>
            <person name="Jones I.B."/>
            <person name="McGettigan J.A."/>
            <person name="Micheletti S.J."/>
            <person name="Nasrallah M.E."/>
            <person name="Ortiz D."/>
            <person name="Piller C.R."/>
            <person name="Privatt S.R."/>
            <person name="Schneider S.L."/>
            <person name="Sharp S."/>
            <person name="Smith T.C."/>
            <person name="Stanton J.D."/>
            <person name="Ullery H.E."/>
            <person name="Wilson R.J."/>
            <person name="Serrano M.G."/>
            <person name="Buck G."/>
            <person name="Lee V."/>
            <person name="Wang Y."/>
            <person name="Carvalho R."/>
            <person name="Voegtly L."/>
            <person name="Shi R."/>
            <person name="Duckworth R."/>
            <person name="Johnson A."/>
            <person name="Loviza R."/>
            <person name="Walstead R."/>
            <person name="Shah Z."/>
            <person name="Kiflezghi M."/>
            <person name="Wade K."/>
            <person name="Ball S.L."/>
            <person name="Bradley K.W."/>
            <person name="Asai D.J."/>
            <person name="Bowman C.A."/>
            <person name="Russell D.A."/>
            <person name="Pope W.H."/>
            <person name="Jacobs-Sera D."/>
            <person name="Hendrix R.W."/>
            <person name="Hatfull G.F."/>
        </authorList>
    </citation>
    <scope>NUCLEOTIDE SEQUENCE</scope>
</reference>
<gene>
    <name evidence="3" type="ORF">NOCA1210186</name>
</gene>
<evidence type="ECO:0000259" key="2">
    <source>
        <dbReference type="Pfam" id="PF08044"/>
    </source>
</evidence>
<dbReference type="PANTHER" id="PTHR40763">
    <property type="entry name" value="MEMBRANE PROTEIN-RELATED"/>
    <property type="match status" value="1"/>
</dbReference>
<keyword evidence="1" id="KW-1133">Transmembrane helix</keyword>
<dbReference type="PANTHER" id="PTHR40763:SF4">
    <property type="entry name" value="DUF1707 DOMAIN-CONTAINING PROTEIN"/>
    <property type="match status" value="1"/>
</dbReference>
<dbReference type="Pfam" id="PF08044">
    <property type="entry name" value="DUF1707"/>
    <property type="match status" value="1"/>
</dbReference>
<name>A0A2P2CF09_9ZZZZ</name>
<keyword evidence="1" id="KW-0472">Membrane</keyword>
<feature type="transmembrane region" description="Helical" evidence="1">
    <location>
        <begin position="79"/>
        <end position="102"/>
    </location>
</feature>
<dbReference type="AlphaFoldDB" id="A0A2P2CF09"/>
<keyword evidence="1" id="KW-0812">Transmembrane</keyword>
<evidence type="ECO:0000256" key="1">
    <source>
        <dbReference type="SAM" id="Phobius"/>
    </source>
</evidence>
<organism evidence="3">
    <name type="scientific">metagenome</name>
    <dbReference type="NCBI Taxonomy" id="256318"/>
    <lineage>
        <taxon>unclassified sequences</taxon>
        <taxon>metagenomes</taxon>
    </lineage>
</organism>
<protein>
    <recommendedName>
        <fullName evidence="2">DUF1707 domain-containing protein</fullName>
    </recommendedName>
</protein>
<sequence length="278" mass="30156">MRGFRAKDADRDRYVEVIEAAYVDGQLGDADRELRVSRALSAETLDELETLTRDLQVPAGFVPAADRPTPPRRSGSGPVVALLVAAFAVFVVLSAVGALVVFGSSDGSDTATSEGVAVAPVPDESGRATPAPAPFTMTAPQVRAFLRAYERKFGSLDAWEVGFYPERVGVQVPVSRARKRFERWSWDGAWRQDTEASAVIGQQALVDLGTVDVRRMFENIALARKTLDVPTGRLSHVLVNDWGQGPSVNIYIGNRFNETGYLRTAPGGEIIRSYPFGA</sequence>
<evidence type="ECO:0000313" key="3">
    <source>
        <dbReference type="EMBL" id="CUR60590.1"/>
    </source>
</evidence>
<accession>A0A2P2CF09</accession>
<dbReference type="InterPro" id="IPR012551">
    <property type="entry name" value="DUF1707_SHOCT-like"/>
</dbReference>
<dbReference type="EMBL" id="CZKB01000014">
    <property type="protein sequence ID" value="CUR60590.1"/>
    <property type="molecule type" value="Genomic_DNA"/>
</dbReference>